<gene>
    <name evidence="3" type="ORF">TEHN7118_1522</name>
</gene>
<organism evidence="3 4">
    <name type="scientific">Tetragenococcus halophilus subsp. halophilus</name>
    <dbReference type="NCBI Taxonomy" id="1513897"/>
    <lineage>
        <taxon>Bacteria</taxon>
        <taxon>Bacillati</taxon>
        <taxon>Bacillota</taxon>
        <taxon>Bacilli</taxon>
        <taxon>Lactobacillales</taxon>
        <taxon>Enterococcaceae</taxon>
        <taxon>Tetragenococcus</taxon>
    </lineage>
</organism>
<proteinExistence type="inferred from homology"/>
<dbReference type="RefSeq" id="WP_103103575.1">
    <property type="nucleotide sequence ID" value="NZ_BDEC01000060.1"/>
</dbReference>
<evidence type="ECO:0008006" key="5">
    <source>
        <dbReference type="Google" id="ProtNLM"/>
    </source>
</evidence>
<name>A0A2H6CUQ1_TETHA</name>
<dbReference type="Pfam" id="PF02274">
    <property type="entry name" value="ADI"/>
    <property type="match status" value="1"/>
</dbReference>
<evidence type="ECO:0000256" key="2">
    <source>
        <dbReference type="ARBA" id="ARBA00022679"/>
    </source>
</evidence>
<dbReference type="PANTHER" id="PTHR10488:SF1">
    <property type="entry name" value="GLYCINE AMIDINOTRANSFERASE, MITOCHONDRIAL"/>
    <property type="match status" value="1"/>
</dbReference>
<dbReference type="AlphaFoldDB" id="A0A2H6CUQ1"/>
<dbReference type="EMBL" id="BDEC01000060">
    <property type="protein sequence ID" value="GBD68716.1"/>
    <property type="molecule type" value="Genomic_DNA"/>
</dbReference>
<evidence type="ECO:0000256" key="1">
    <source>
        <dbReference type="ARBA" id="ARBA00006943"/>
    </source>
</evidence>
<dbReference type="InterPro" id="IPR033195">
    <property type="entry name" value="AmidinoTrfase"/>
</dbReference>
<dbReference type="Gene3D" id="3.75.10.10">
    <property type="entry name" value="L-arginine/glycine Amidinotransferase, Chain A"/>
    <property type="match status" value="1"/>
</dbReference>
<comment type="similarity">
    <text evidence="1">Belongs to the amidinotransferase family.</text>
</comment>
<comment type="caution">
    <text evidence="3">The sequence shown here is derived from an EMBL/GenBank/DDBJ whole genome shotgun (WGS) entry which is preliminary data.</text>
</comment>
<evidence type="ECO:0000313" key="4">
    <source>
        <dbReference type="Proteomes" id="UP000236214"/>
    </source>
</evidence>
<evidence type="ECO:0000313" key="3">
    <source>
        <dbReference type="EMBL" id="GBD68716.1"/>
    </source>
</evidence>
<reference evidence="3 4" key="1">
    <citation type="submission" date="2016-05" db="EMBL/GenBank/DDBJ databases">
        <title>Whole genome sequencing of Tetragenococcus halophilus subsp. halophilus NISL 7118.</title>
        <authorList>
            <person name="Shiwa Y."/>
            <person name="Nishimura I."/>
            <person name="Yoshikawa H."/>
            <person name="Koyama Y."/>
            <person name="Oguma T."/>
        </authorList>
    </citation>
    <scope>NUCLEOTIDE SEQUENCE [LARGE SCALE GENOMIC DNA]</scope>
    <source>
        <strain evidence="3 4">NISL 7118</strain>
    </source>
</reference>
<protein>
    <recommendedName>
        <fullName evidence="5">Amidinotransferase</fullName>
    </recommendedName>
</protein>
<dbReference type="PANTHER" id="PTHR10488">
    <property type="entry name" value="GLYCINE AMIDINOTRANSFERASE, MITOCHONDRIAL"/>
    <property type="match status" value="1"/>
</dbReference>
<dbReference type="Proteomes" id="UP000236214">
    <property type="component" value="Unassembled WGS sequence"/>
</dbReference>
<accession>A0A2H6CUQ1</accession>
<dbReference type="SUPFAM" id="SSF55909">
    <property type="entry name" value="Pentein"/>
    <property type="match status" value="1"/>
</dbReference>
<sequence>MNKTKVVSEFAPLKATVLAQSQFCFPEDPKNSMDTSFLTKENVEFVNNSGGKDVAEADEKLQRDWEQEKIAMQSLLESYGVEVLRPRLLTQHEKDYGKEQGVGYSNFFSRDPFFTIGSFIIEGNLRFMHRRREIFPIRPVLNEWVKNNAGYYFAAPQPDLAEGENSEVGPFIEGGDVVVLGKTVFVGYSGLASNLNGIYWLKQLLEQFDYKVIPVRLHPSILHLDCALSMLKEGLMITCEEAFLDGLPEELKDWEKINVSLAEAANLIANGLPINEQVYVTDQAFTDLIAKIEAKGIKVETLDYHVSRMFGGSFRCTTQALIRE</sequence>
<keyword evidence="4" id="KW-1185">Reference proteome</keyword>
<keyword evidence="2" id="KW-0808">Transferase</keyword>
<dbReference type="GO" id="GO:0015067">
    <property type="term" value="F:amidinotransferase activity"/>
    <property type="evidence" value="ECO:0007669"/>
    <property type="project" value="InterPro"/>
</dbReference>